<organism evidence="1 2">
    <name type="scientific">Xylaria arbuscula</name>
    <dbReference type="NCBI Taxonomy" id="114810"/>
    <lineage>
        <taxon>Eukaryota</taxon>
        <taxon>Fungi</taxon>
        <taxon>Dikarya</taxon>
        <taxon>Ascomycota</taxon>
        <taxon>Pezizomycotina</taxon>
        <taxon>Sordariomycetes</taxon>
        <taxon>Xylariomycetidae</taxon>
        <taxon>Xylariales</taxon>
        <taxon>Xylariaceae</taxon>
        <taxon>Xylaria</taxon>
    </lineage>
</organism>
<evidence type="ECO:0000313" key="1">
    <source>
        <dbReference type="EMBL" id="KAJ3573397.1"/>
    </source>
</evidence>
<name>A0A9W8NFU7_9PEZI</name>
<sequence length="145" mass="16013">MATSTNLQFVWECRNVVEHVGTVNINHIAFPSAGPVPKVGGVYSMYARRADLFLHSEQEPGPTHGHLMDRHEDVINLIVQQSMATHVLRCKVLHIEATGLLDCQTSSVPFVRCQAYCWLDKKDTMEPTPNPMGNAAGAAKLIGYI</sequence>
<dbReference type="EMBL" id="JANPWZ010000685">
    <property type="protein sequence ID" value="KAJ3573397.1"/>
    <property type="molecule type" value="Genomic_DNA"/>
</dbReference>
<proteinExistence type="predicted"/>
<gene>
    <name evidence="1" type="ORF">NPX13_g4715</name>
</gene>
<dbReference type="Proteomes" id="UP001148614">
    <property type="component" value="Unassembled WGS sequence"/>
</dbReference>
<dbReference type="AlphaFoldDB" id="A0A9W8NFU7"/>
<reference evidence="1" key="1">
    <citation type="submission" date="2022-07" db="EMBL/GenBank/DDBJ databases">
        <title>Genome Sequence of Xylaria arbuscula.</title>
        <authorList>
            <person name="Buettner E."/>
        </authorList>
    </citation>
    <scope>NUCLEOTIDE SEQUENCE</scope>
    <source>
        <strain evidence="1">VT107</strain>
    </source>
</reference>
<accession>A0A9W8NFU7</accession>
<protein>
    <submittedName>
        <fullName evidence="1">Uncharacterized protein</fullName>
    </submittedName>
</protein>
<comment type="caution">
    <text evidence="1">The sequence shown here is derived from an EMBL/GenBank/DDBJ whole genome shotgun (WGS) entry which is preliminary data.</text>
</comment>
<keyword evidence="2" id="KW-1185">Reference proteome</keyword>
<evidence type="ECO:0000313" key="2">
    <source>
        <dbReference type="Proteomes" id="UP001148614"/>
    </source>
</evidence>